<organism evidence="1 2">
    <name type="scientific">Setomelanomma holmii</name>
    <dbReference type="NCBI Taxonomy" id="210430"/>
    <lineage>
        <taxon>Eukaryota</taxon>
        <taxon>Fungi</taxon>
        <taxon>Dikarya</taxon>
        <taxon>Ascomycota</taxon>
        <taxon>Pezizomycotina</taxon>
        <taxon>Dothideomycetes</taxon>
        <taxon>Pleosporomycetidae</taxon>
        <taxon>Pleosporales</taxon>
        <taxon>Pleosporineae</taxon>
        <taxon>Phaeosphaeriaceae</taxon>
        <taxon>Setomelanomma</taxon>
    </lineage>
</organism>
<feature type="non-terminal residue" evidence="1">
    <location>
        <position position="1"/>
    </location>
</feature>
<evidence type="ECO:0000313" key="2">
    <source>
        <dbReference type="Proteomes" id="UP000799777"/>
    </source>
</evidence>
<dbReference type="EMBL" id="ML978643">
    <property type="protein sequence ID" value="KAF2022456.1"/>
    <property type="molecule type" value="Genomic_DNA"/>
</dbReference>
<evidence type="ECO:0000313" key="1">
    <source>
        <dbReference type="EMBL" id="KAF2022456.1"/>
    </source>
</evidence>
<gene>
    <name evidence="1" type="ORF">EK21DRAFT_83331</name>
</gene>
<dbReference type="Proteomes" id="UP000799777">
    <property type="component" value="Unassembled WGS sequence"/>
</dbReference>
<dbReference type="AlphaFoldDB" id="A0A9P4LDT0"/>
<accession>A0A9P4LDT0</accession>
<sequence>EQLEGVIDIGYVPRKQLERLIQFLYLTNYDKEPTEGASEPQSQLHAHTFASADQYDVPVLLSRAAERYRETCHKCYNPLNFPSSCAHYKKAGLGLNTMTNHMQAGQTTSTRHT</sequence>
<dbReference type="OrthoDB" id="6359816at2759"/>
<name>A0A9P4LDT0_9PLEO</name>
<reference evidence="1" key="1">
    <citation type="journal article" date="2020" name="Stud. Mycol.">
        <title>101 Dothideomycetes genomes: a test case for predicting lifestyles and emergence of pathogens.</title>
        <authorList>
            <person name="Haridas S."/>
            <person name="Albert R."/>
            <person name="Binder M."/>
            <person name="Bloem J."/>
            <person name="Labutti K."/>
            <person name="Salamov A."/>
            <person name="Andreopoulos B."/>
            <person name="Baker S."/>
            <person name="Barry K."/>
            <person name="Bills G."/>
            <person name="Bluhm B."/>
            <person name="Cannon C."/>
            <person name="Castanera R."/>
            <person name="Culley D."/>
            <person name="Daum C."/>
            <person name="Ezra D."/>
            <person name="Gonzalez J."/>
            <person name="Henrissat B."/>
            <person name="Kuo A."/>
            <person name="Liang C."/>
            <person name="Lipzen A."/>
            <person name="Lutzoni F."/>
            <person name="Magnuson J."/>
            <person name="Mondo S."/>
            <person name="Nolan M."/>
            <person name="Ohm R."/>
            <person name="Pangilinan J."/>
            <person name="Park H.-J."/>
            <person name="Ramirez L."/>
            <person name="Alfaro M."/>
            <person name="Sun H."/>
            <person name="Tritt A."/>
            <person name="Yoshinaga Y."/>
            <person name="Zwiers L.-H."/>
            <person name="Turgeon B."/>
            <person name="Goodwin S."/>
            <person name="Spatafora J."/>
            <person name="Crous P."/>
            <person name="Grigoriev I."/>
        </authorList>
    </citation>
    <scope>NUCLEOTIDE SEQUENCE</scope>
    <source>
        <strain evidence="1">CBS 110217</strain>
    </source>
</reference>
<proteinExistence type="predicted"/>
<protein>
    <submittedName>
        <fullName evidence="1">Uncharacterized protein</fullName>
    </submittedName>
</protein>
<keyword evidence="2" id="KW-1185">Reference proteome</keyword>
<comment type="caution">
    <text evidence="1">The sequence shown here is derived from an EMBL/GenBank/DDBJ whole genome shotgun (WGS) entry which is preliminary data.</text>
</comment>